<evidence type="ECO:0000313" key="2">
    <source>
        <dbReference type="Proteomes" id="UP000604046"/>
    </source>
</evidence>
<dbReference type="AlphaFoldDB" id="A0A812UN87"/>
<gene>
    <name evidence="1" type="ORF">SNAT2548_LOCUS33527</name>
</gene>
<dbReference type="EMBL" id="CAJNDS010002761">
    <property type="protein sequence ID" value="CAE7588335.1"/>
    <property type="molecule type" value="Genomic_DNA"/>
</dbReference>
<dbReference type="OrthoDB" id="409510at2759"/>
<sequence>MLHDATNTAASAPRALWQACAACLIAGCILGANLAQALRISATARCVGDLSVCPAGFTFWRLSCQGPKILIAGVQARSLPSVNFSAQASDDVSALQVRQEEIPKAPSNQSLSLQQSQSQSLMFTEQDPVMRLIGNFLRMPSPEPNQQIRMSRPLIFMHQAKSGGTSLRELLYNASIRKGWKPYIQCYGSVGCQDFQAPKTKATVYAGHFCWDEFAENLRHRGVNQFSCVTNFRKPFYRILSCYSYRAVGVRRDAPECMAKLTPDQLRDVLLQVGCVNEPFRRLSGECSVISHAGDYSSQARSEVWDSTLRNLAQCVPLFLEEPQSMKVAAAYFPQLTGSFLSLANVNLNENTKYNPKCNIPESHYNVIRELAKSEEMLYATAKRRMWHLRSKVANLLEEEPDLLEQEPEPAQI</sequence>
<reference evidence="1" key="1">
    <citation type="submission" date="2021-02" db="EMBL/GenBank/DDBJ databases">
        <authorList>
            <person name="Dougan E. K."/>
            <person name="Rhodes N."/>
            <person name="Thang M."/>
            <person name="Chan C."/>
        </authorList>
    </citation>
    <scope>NUCLEOTIDE SEQUENCE</scope>
</reference>
<comment type="caution">
    <text evidence="1">The sequence shown here is derived from an EMBL/GenBank/DDBJ whole genome shotgun (WGS) entry which is preliminary data.</text>
</comment>
<proteinExistence type="predicted"/>
<protein>
    <submittedName>
        <fullName evidence="1">Uncharacterized protein</fullName>
    </submittedName>
</protein>
<dbReference type="Gene3D" id="3.40.50.300">
    <property type="entry name" value="P-loop containing nucleotide triphosphate hydrolases"/>
    <property type="match status" value="1"/>
</dbReference>
<evidence type="ECO:0000313" key="1">
    <source>
        <dbReference type="EMBL" id="CAE7588335.1"/>
    </source>
</evidence>
<keyword evidence="2" id="KW-1185">Reference proteome</keyword>
<accession>A0A812UN87</accession>
<dbReference type="InterPro" id="IPR027417">
    <property type="entry name" value="P-loop_NTPase"/>
</dbReference>
<dbReference type="Proteomes" id="UP000604046">
    <property type="component" value="Unassembled WGS sequence"/>
</dbReference>
<name>A0A812UN87_9DINO</name>
<organism evidence="1 2">
    <name type="scientific">Symbiodinium natans</name>
    <dbReference type="NCBI Taxonomy" id="878477"/>
    <lineage>
        <taxon>Eukaryota</taxon>
        <taxon>Sar</taxon>
        <taxon>Alveolata</taxon>
        <taxon>Dinophyceae</taxon>
        <taxon>Suessiales</taxon>
        <taxon>Symbiodiniaceae</taxon>
        <taxon>Symbiodinium</taxon>
    </lineage>
</organism>